<evidence type="ECO:0000256" key="2">
    <source>
        <dbReference type="ARBA" id="ARBA00023002"/>
    </source>
</evidence>
<protein>
    <recommendedName>
        <fullName evidence="3">Enoyl reductase (ER) domain-containing protein</fullName>
    </recommendedName>
</protein>
<dbReference type="SMART" id="SM00829">
    <property type="entry name" value="PKS_ER"/>
    <property type="match status" value="1"/>
</dbReference>
<accession>A0ABR4PLW1</accession>
<dbReference type="InterPro" id="IPR013149">
    <property type="entry name" value="ADH-like_C"/>
</dbReference>
<evidence type="ECO:0000256" key="1">
    <source>
        <dbReference type="ARBA" id="ARBA00008072"/>
    </source>
</evidence>
<dbReference type="Pfam" id="PF08240">
    <property type="entry name" value="ADH_N"/>
    <property type="match status" value="1"/>
</dbReference>
<dbReference type="SUPFAM" id="SSF50129">
    <property type="entry name" value="GroES-like"/>
    <property type="match status" value="1"/>
</dbReference>
<keyword evidence="2" id="KW-0560">Oxidoreductase</keyword>
<proteinExistence type="inferred from homology"/>
<name>A0ABR4PLW1_9HELO</name>
<evidence type="ECO:0000313" key="5">
    <source>
        <dbReference type="Proteomes" id="UP001629113"/>
    </source>
</evidence>
<feature type="domain" description="Enoyl reductase (ER)" evidence="3">
    <location>
        <begin position="16"/>
        <end position="361"/>
    </location>
</feature>
<dbReference type="Proteomes" id="UP001629113">
    <property type="component" value="Unassembled WGS sequence"/>
</dbReference>
<keyword evidence="5" id="KW-1185">Reference proteome</keyword>
<dbReference type="Pfam" id="PF00107">
    <property type="entry name" value="ADH_zinc_N"/>
    <property type="match status" value="1"/>
</dbReference>
<comment type="caution">
    <text evidence="4">The sequence shown here is derived from an EMBL/GenBank/DDBJ whole genome shotgun (WGS) entry which is preliminary data.</text>
</comment>
<sequence>MSIPSDTKALVFHNKGDESVKTIQIPELRPTYLLIKVDAVALNPTDCKHVLFFQGATPYSIVGCDYAGTVVAIGTGVTKQFRIGDQVYGCAHGGNSNELSDGVFAQYAMVKGDIAMCVPGKSCAGAVLGMEDLCTLGLGSITVGQGLFQAGKGLELAFPDVERERVDGGGGEWVLIYGGSTATGTLAIQFAKLAGYRVVTTCSPRNEPLVRSRGADEVFDYHDPACGARIHELTDGRLRYAWDTIGSRIASRICSEALSSDPTSCRYGTILENEFPRKDVKYTSTSMYTVFGEAFRKYGEDFPASREDFEFGKKWMDLTEKAVADGKVKPHPKKVGSGGLEGVLEGLKVLAEGVSGEKLVYCV</sequence>
<dbReference type="PANTHER" id="PTHR45348:SF2">
    <property type="entry name" value="ZINC-TYPE ALCOHOL DEHYDROGENASE-LIKE PROTEIN C2E1P3.01"/>
    <property type="match status" value="1"/>
</dbReference>
<evidence type="ECO:0000259" key="3">
    <source>
        <dbReference type="SMART" id="SM00829"/>
    </source>
</evidence>
<dbReference type="InterPro" id="IPR013154">
    <property type="entry name" value="ADH-like_N"/>
</dbReference>
<dbReference type="InterPro" id="IPR036291">
    <property type="entry name" value="NAD(P)-bd_dom_sf"/>
</dbReference>
<dbReference type="InterPro" id="IPR047122">
    <property type="entry name" value="Trans-enoyl_RdTase-like"/>
</dbReference>
<dbReference type="Gene3D" id="3.90.180.10">
    <property type="entry name" value="Medium-chain alcohol dehydrogenases, catalytic domain"/>
    <property type="match status" value="1"/>
</dbReference>
<dbReference type="PANTHER" id="PTHR45348">
    <property type="entry name" value="HYPOTHETICAL OXIDOREDUCTASE (EUROFUNG)"/>
    <property type="match status" value="1"/>
</dbReference>
<dbReference type="InterPro" id="IPR020843">
    <property type="entry name" value="ER"/>
</dbReference>
<reference evidence="4 5" key="1">
    <citation type="submission" date="2024-06" db="EMBL/GenBank/DDBJ databases">
        <title>Complete genome of Phlyctema vagabunda strain 19-DSS-EL-015.</title>
        <authorList>
            <person name="Fiorenzani C."/>
        </authorList>
    </citation>
    <scope>NUCLEOTIDE SEQUENCE [LARGE SCALE GENOMIC DNA]</scope>
    <source>
        <strain evidence="4 5">19-DSS-EL-015</strain>
    </source>
</reference>
<dbReference type="InterPro" id="IPR011032">
    <property type="entry name" value="GroES-like_sf"/>
</dbReference>
<dbReference type="EMBL" id="JBFCZG010000003">
    <property type="protein sequence ID" value="KAL3424223.1"/>
    <property type="molecule type" value="Genomic_DNA"/>
</dbReference>
<gene>
    <name evidence="4" type="ORF">PVAG01_03504</name>
</gene>
<comment type="similarity">
    <text evidence="1">Belongs to the zinc-containing alcohol dehydrogenase family.</text>
</comment>
<dbReference type="Gene3D" id="3.40.50.720">
    <property type="entry name" value="NAD(P)-binding Rossmann-like Domain"/>
    <property type="match status" value="1"/>
</dbReference>
<dbReference type="CDD" id="cd08249">
    <property type="entry name" value="enoyl_reductase_like"/>
    <property type="match status" value="1"/>
</dbReference>
<dbReference type="SUPFAM" id="SSF51735">
    <property type="entry name" value="NAD(P)-binding Rossmann-fold domains"/>
    <property type="match status" value="1"/>
</dbReference>
<organism evidence="4 5">
    <name type="scientific">Phlyctema vagabunda</name>
    <dbReference type="NCBI Taxonomy" id="108571"/>
    <lineage>
        <taxon>Eukaryota</taxon>
        <taxon>Fungi</taxon>
        <taxon>Dikarya</taxon>
        <taxon>Ascomycota</taxon>
        <taxon>Pezizomycotina</taxon>
        <taxon>Leotiomycetes</taxon>
        <taxon>Helotiales</taxon>
        <taxon>Dermateaceae</taxon>
        <taxon>Phlyctema</taxon>
    </lineage>
</organism>
<evidence type="ECO:0000313" key="4">
    <source>
        <dbReference type="EMBL" id="KAL3424223.1"/>
    </source>
</evidence>